<dbReference type="EMBL" id="JABCAG010000045">
    <property type="protein sequence ID" value="NMP59310.1"/>
    <property type="molecule type" value="Genomic_DNA"/>
</dbReference>
<name>A0A2M9FMB2_ENTMU</name>
<evidence type="ECO:0000313" key="2">
    <source>
        <dbReference type="Proteomes" id="UP000557857"/>
    </source>
</evidence>
<comment type="caution">
    <text evidence="1">The sequence shown here is derived from an EMBL/GenBank/DDBJ whole genome shotgun (WGS) entry which is preliminary data.</text>
</comment>
<dbReference type="Proteomes" id="UP000557857">
    <property type="component" value="Unassembled WGS sequence"/>
</dbReference>
<reference evidence="1 2" key="1">
    <citation type="submission" date="2020-04" db="EMBL/GenBank/DDBJ databases">
        <authorList>
            <person name="Abaymova A."/>
            <person name="Teymurazov M."/>
            <person name="Tazyna O."/>
            <person name="Chatushin Y."/>
            <person name="Svetoch E."/>
            <person name="Pereligyn V."/>
            <person name="Pohylenko V."/>
            <person name="Platonov M."/>
            <person name="Kartsev N."/>
            <person name="Skryabin Y."/>
            <person name="Sizova A."/>
            <person name="Solomentsev V."/>
            <person name="Kislichkina A."/>
            <person name="Bogun A."/>
        </authorList>
    </citation>
    <scope>NUCLEOTIDE SEQUENCE [LARGE SCALE GENOMIC DNA]</scope>
    <source>
        <strain evidence="2">SCPM-O-B-8398 (E28)</strain>
    </source>
</reference>
<dbReference type="RefSeq" id="WP_096081726.1">
    <property type="nucleotide sequence ID" value="NZ_CP022340.1"/>
</dbReference>
<sequence length="132" mass="15358">MKINKKLEKKWQVWETMMEGAEMFLNAARDLGSTVINEDDAVVCLTSEKIQLTIEQLKDAKELVEKLEFAEEIVKTLPTIRGSKEHHELNVEKVTDSDEQSSIFSGMTFERPPISKKEYIALYEDYVRRARF</sequence>
<gene>
    <name evidence="1" type="ORF">HI921_12700</name>
</gene>
<proteinExistence type="predicted"/>
<organism evidence="1 2">
    <name type="scientific">Enterococcus mundtii</name>
    <dbReference type="NCBI Taxonomy" id="53346"/>
    <lineage>
        <taxon>Bacteria</taxon>
        <taxon>Bacillati</taxon>
        <taxon>Bacillota</taxon>
        <taxon>Bacilli</taxon>
        <taxon>Lactobacillales</taxon>
        <taxon>Enterococcaceae</taxon>
        <taxon>Enterococcus</taxon>
    </lineage>
</organism>
<dbReference type="AlphaFoldDB" id="A0A2M9FMB2"/>
<protein>
    <submittedName>
        <fullName evidence="1">Uncharacterized protein</fullName>
    </submittedName>
</protein>
<evidence type="ECO:0000313" key="1">
    <source>
        <dbReference type="EMBL" id="NMP59310.1"/>
    </source>
</evidence>
<accession>A0A2M9FMB2</accession>